<proteinExistence type="predicted"/>
<dbReference type="Proteomes" id="UP000231019">
    <property type="component" value="Unassembled WGS sequence"/>
</dbReference>
<sequence length="247" mass="27802">MVGAINFSVQPLQTVTKPQAPALQRAKTLPAQAPTVQDTLQRQLKHDPRVPQAPLNLFSAFDPKEAGKANTTPQVSKANRPASIKAALEPTFKIVEAVDPEIGKALRKMDDSDFVLADDGIHDLFAKHDIYAAWVAVAREKGTAHLHFRDMVLDDRFWKMRDAEKASVIIHEMVHSKDTPVISNFEKLFGTIYNKVKGIEWGDPVEDRAYLHQNAVNQKLGITERDEIYWTVQTYLEDRGLVAPHKF</sequence>
<accession>A0A2M7G9C3</accession>
<gene>
    <name evidence="1" type="ORF">COW36_04935</name>
</gene>
<protein>
    <submittedName>
        <fullName evidence="1">Uncharacterized protein</fullName>
    </submittedName>
</protein>
<name>A0A2M7G9C3_9BACT</name>
<dbReference type="EMBL" id="PFFQ01000012">
    <property type="protein sequence ID" value="PIW18641.1"/>
    <property type="molecule type" value="Genomic_DNA"/>
</dbReference>
<reference evidence="1 2" key="1">
    <citation type="submission" date="2017-09" db="EMBL/GenBank/DDBJ databases">
        <title>Depth-based differentiation of microbial function through sediment-hosted aquifers and enrichment of novel symbionts in the deep terrestrial subsurface.</title>
        <authorList>
            <person name="Probst A.J."/>
            <person name="Ladd B."/>
            <person name="Jarett J.K."/>
            <person name="Geller-Mcgrath D.E."/>
            <person name="Sieber C.M."/>
            <person name="Emerson J.B."/>
            <person name="Anantharaman K."/>
            <person name="Thomas B.C."/>
            <person name="Malmstrom R."/>
            <person name="Stieglmeier M."/>
            <person name="Klingl A."/>
            <person name="Woyke T."/>
            <person name="Ryan C.M."/>
            <person name="Banfield J.F."/>
        </authorList>
    </citation>
    <scope>NUCLEOTIDE SEQUENCE [LARGE SCALE GENOMIC DNA]</scope>
    <source>
        <strain evidence="1">CG17_big_fil_post_rev_8_21_14_2_50_48_46</strain>
    </source>
</reference>
<organism evidence="1 2">
    <name type="scientific">bacterium (Candidatus Blackallbacteria) CG17_big_fil_post_rev_8_21_14_2_50_48_46</name>
    <dbReference type="NCBI Taxonomy" id="2014261"/>
    <lineage>
        <taxon>Bacteria</taxon>
        <taxon>Candidatus Blackallbacteria</taxon>
    </lineage>
</organism>
<comment type="caution">
    <text evidence="1">The sequence shown here is derived from an EMBL/GenBank/DDBJ whole genome shotgun (WGS) entry which is preliminary data.</text>
</comment>
<evidence type="ECO:0000313" key="1">
    <source>
        <dbReference type="EMBL" id="PIW18641.1"/>
    </source>
</evidence>
<evidence type="ECO:0000313" key="2">
    <source>
        <dbReference type="Proteomes" id="UP000231019"/>
    </source>
</evidence>
<dbReference type="AlphaFoldDB" id="A0A2M7G9C3"/>